<evidence type="ECO:0000259" key="1">
    <source>
        <dbReference type="Pfam" id="PF05649"/>
    </source>
</evidence>
<comment type="caution">
    <text evidence="2">The sequence shown here is derived from an EMBL/GenBank/DDBJ whole genome shotgun (WGS) entry which is preliminary data.</text>
</comment>
<dbReference type="InterPro" id="IPR008753">
    <property type="entry name" value="Peptidase_M13_N"/>
</dbReference>
<accession>A0A9J6GPA5</accession>
<name>A0A9J6GPA5_HAELO</name>
<keyword evidence="3" id="KW-1185">Reference proteome</keyword>
<dbReference type="GO" id="GO:0006508">
    <property type="term" value="P:proteolysis"/>
    <property type="evidence" value="ECO:0007669"/>
    <property type="project" value="InterPro"/>
</dbReference>
<dbReference type="OrthoDB" id="6507411at2759"/>
<evidence type="ECO:0000313" key="3">
    <source>
        <dbReference type="Proteomes" id="UP000821853"/>
    </source>
</evidence>
<proteinExistence type="predicted"/>
<gene>
    <name evidence="2" type="ORF">HPB48_007048</name>
</gene>
<organism evidence="2 3">
    <name type="scientific">Haemaphysalis longicornis</name>
    <name type="common">Bush tick</name>
    <dbReference type="NCBI Taxonomy" id="44386"/>
    <lineage>
        <taxon>Eukaryota</taxon>
        <taxon>Metazoa</taxon>
        <taxon>Ecdysozoa</taxon>
        <taxon>Arthropoda</taxon>
        <taxon>Chelicerata</taxon>
        <taxon>Arachnida</taxon>
        <taxon>Acari</taxon>
        <taxon>Parasitiformes</taxon>
        <taxon>Ixodida</taxon>
        <taxon>Ixodoidea</taxon>
        <taxon>Ixodidae</taxon>
        <taxon>Haemaphysalinae</taxon>
        <taxon>Haemaphysalis</taxon>
    </lineage>
</organism>
<dbReference type="Proteomes" id="UP000821853">
    <property type="component" value="Unassembled WGS sequence"/>
</dbReference>
<reference evidence="2 3" key="1">
    <citation type="journal article" date="2020" name="Cell">
        <title>Large-Scale Comparative Analyses of Tick Genomes Elucidate Their Genetic Diversity and Vector Capacities.</title>
        <authorList>
            <consortium name="Tick Genome and Microbiome Consortium (TIGMIC)"/>
            <person name="Jia N."/>
            <person name="Wang J."/>
            <person name="Shi W."/>
            <person name="Du L."/>
            <person name="Sun Y."/>
            <person name="Zhan W."/>
            <person name="Jiang J.F."/>
            <person name="Wang Q."/>
            <person name="Zhang B."/>
            <person name="Ji P."/>
            <person name="Bell-Sakyi L."/>
            <person name="Cui X.M."/>
            <person name="Yuan T.T."/>
            <person name="Jiang B.G."/>
            <person name="Yang W.F."/>
            <person name="Lam T.T."/>
            <person name="Chang Q.C."/>
            <person name="Ding S.J."/>
            <person name="Wang X.J."/>
            <person name="Zhu J.G."/>
            <person name="Ruan X.D."/>
            <person name="Zhao L."/>
            <person name="Wei J.T."/>
            <person name="Ye R.Z."/>
            <person name="Que T.C."/>
            <person name="Du C.H."/>
            <person name="Zhou Y.H."/>
            <person name="Cheng J.X."/>
            <person name="Dai P.F."/>
            <person name="Guo W.B."/>
            <person name="Han X.H."/>
            <person name="Huang E.J."/>
            <person name="Li L.F."/>
            <person name="Wei W."/>
            <person name="Gao Y.C."/>
            <person name="Liu J.Z."/>
            <person name="Shao H.Z."/>
            <person name="Wang X."/>
            <person name="Wang C.C."/>
            <person name="Yang T.C."/>
            <person name="Huo Q.B."/>
            <person name="Li W."/>
            <person name="Chen H.Y."/>
            <person name="Chen S.E."/>
            <person name="Zhou L.G."/>
            <person name="Ni X.B."/>
            <person name="Tian J.H."/>
            <person name="Sheng Y."/>
            <person name="Liu T."/>
            <person name="Pan Y.S."/>
            <person name="Xia L.Y."/>
            <person name="Li J."/>
            <person name="Zhao F."/>
            <person name="Cao W.C."/>
        </authorList>
    </citation>
    <scope>NUCLEOTIDE SEQUENCE [LARGE SCALE GENOMIC DNA]</scope>
    <source>
        <strain evidence="2">HaeL-2018</strain>
    </source>
</reference>
<dbReference type="VEuPathDB" id="VectorBase:HLOH_041034"/>
<feature type="domain" description="Peptidase M13 N-terminal" evidence="1">
    <location>
        <begin position="18"/>
        <end position="301"/>
    </location>
</feature>
<dbReference type="EMBL" id="JABSTR010000008">
    <property type="protein sequence ID" value="KAH9377453.1"/>
    <property type="molecule type" value="Genomic_DNA"/>
</dbReference>
<dbReference type="Gene3D" id="1.10.1380.10">
    <property type="entry name" value="Neutral endopeptidase , domain2"/>
    <property type="match status" value="1"/>
</dbReference>
<dbReference type="InterPro" id="IPR042089">
    <property type="entry name" value="Peptidase_M13_dom_2"/>
</dbReference>
<dbReference type="AlphaFoldDB" id="A0A9J6GPA5"/>
<dbReference type="SUPFAM" id="SSF55486">
    <property type="entry name" value="Metalloproteases ('zincins'), catalytic domain"/>
    <property type="match status" value="1"/>
</dbReference>
<protein>
    <recommendedName>
        <fullName evidence="1">Peptidase M13 N-terminal domain-containing protein</fullName>
    </recommendedName>
</protein>
<dbReference type="Pfam" id="PF05649">
    <property type="entry name" value="Peptidase_M13_N"/>
    <property type="match status" value="1"/>
</dbReference>
<evidence type="ECO:0000313" key="2">
    <source>
        <dbReference type="EMBL" id="KAH9377453.1"/>
    </source>
</evidence>
<dbReference type="OMA" id="KTSEHAM"/>
<sequence>MEVFFRGFRKAARDAKVVTASRLLWKECIDVATLKRLGSVPLQGLLNRTGLGGWPYGTHDALPDVWESAGKLQRLMELAPLVEINLRPDNTLRLSHGYWSETPDADKVLDAMLTMRTGNSRLRQLAEDVAEFCSKLNTILNKHEPLVSHHQLSDADLALRPFLQVALEGLRPDAGVVRTELGNFIDPLVQLVRATRPETVLNVLGYRLVRHVGLFTPPVVETDLESSELSKRRSRCTHVVLEDALTVEAAEYVRYAALRSQLDVTAILSVERDLKRVLHAKLAVVPWMDNETRKSAQQRLRGHEGSEGSSQVYLPEALHSQAIATYQRFREARFRNRMLRIDVVQDDPTDPDCSYDGSANVLYLRLSSAVEIRDQRSALWPVLQAARLAPILSRCMLRALLLVVSPAPHKAQRPRNQSLAPTSVGFNGLLTCLRAQNHREKSASAGRMQSTLAAIDSGALEPARSVYDVYVGRLARKTPLDQLKKKRNLWTLLGWDQVSLGPVDLC</sequence>